<name>A0A3R7VSM0_9EURY</name>
<evidence type="ECO:0000313" key="1">
    <source>
        <dbReference type="EMBL" id="RQD82387.1"/>
    </source>
</evidence>
<dbReference type="RefSeq" id="WP_259135160.1">
    <property type="nucleotide sequence ID" value="NZ_JANUCS010000011.1"/>
</dbReference>
<protein>
    <submittedName>
        <fullName evidence="1">Uncharacterized protein</fullName>
    </submittedName>
</protein>
<dbReference type="AlphaFoldDB" id="A0A3R7VSM0"/>
<comment type="caution">
    <text evidence="1">The sequence shown here is derived from an EMBL/GenBank/DDBJ whole genome shotgun (WGS) entry which is preliminary data.</text>
</comment>
<organism evidence="1 2">
    <name type="scientific">Methanosalsum natronophilum</name>
    <dbReference type="NCBI Taxonomy" id="768733"/>
    <lineage>
        <taxon>Archaea</taxon>
        <taxon>Methanobacteriati</taxon>
        <taxon>Methanobacteriota</taxon>
        <taxon>Stenosarchaea group</taxon>
        <taxon>Methanomicrobia</taxon>
        <taxon>Methanosarcinales</taxon>
        <taxon>Methanosarcinaceae</taxon>
        <taxon>Methanosalsum</taxon>
    </lineage>
</organism>
<proteinExistence type="predicted"/>
<sequence>MKKNKVYKGYIEYFEKSINNNADGDPKVSQSFKEDGIWYLYRSFEAFESEMNYKEKGTNSIPRKKLVVDHWKKYPNIG</sequence>
<dbReference type="Proteomes" id="UP000284763">
    <property type="component" value="Unassembled WGS sequence"/>
</dbReference>
<dbReference type="EMBL" id="QZAB01000456">
    <property type="protein sequence ID" value="RQD82387.1"/>
    <property type="molecule type" value="Genomic_DNA"/>
</dbReference>
<accession>A0A3R7VSM0</accession>
<gene>
    <name evidence="1" type="ORF">D5R95_07270</name>
</gene>
<reference evidence="1 2" key="1">
    <citation type="submission" date="2018-08" db="EMBL/GenBank/DDBJ databases">
        <title>The metabolism and importance of syntrophic acetate oxidation coupled to methane or sulfide production in haloalkaline environments.</title>
        <authorList>
            <person name="Timmers P.H.A."/>
            <person name="Vavourakis C.D."/>
            <person name="Sorokin D.Y."/>
            <person name="Sinninghe Damste J.S."/>
            <person name="Muyzer G."/>
            <person name="Stams A.J.M."/>
            <person name="Plugge C.M."/>
        </authorList>
    </citation>
    <scope>NUCLEOTIDE SEQUENCE [LARGE SCALE GENOMIC DNA]</scope>
    <source>
        <strain evidence="1">MSAO_Arc3</strain>
    </source>
</reference>
<evidence type="ECO:0000313" key="2">
    <source>
        <dbReference type="Proteomes" id="UP000284763"/>
    </source>
</evidence>